<keyword evidence="5 9" id="KW-0798">TonB box</keyword>
<dbReference type="Gene3D" id="2.170.130.10">
    <property type="entry name" value="TonB-dependent receptor, plug domain"/>
    <property type="match status" value="1"/>
</dbReference>
<keyword evidence="13" id="KW-1185">Reference proteome</keyword>
<dbReference type="InterPro" id="IPR000531">
    <property type="entry name" value="Beta-barrel_TonB"/>
</dbReference>
<evidence type="ECO:0000256" key="2">
    <source>
        <dbReference type="ARBA" id="ARBA00022448"/>
    </source>
</evidence>
<evidence type="ECO:0000259" key="11">
    <source>
        <dbReference type="Pfam" id="PF07715"/>
    </source>
</evidence>
<dbReference type="InterPro" id="IPR008969">
    <property type="entry name" value="CarboxyPept-like_regulatory"/>
</dbReference>
<accession>A0A916DVN8</accession>
<keyword evidence="3 8" id="KW-1134">Transmembrane beta strand</keyword>
<dbReference type="InterPro" id="IPR039426">
    <property type="entry name" value="TonB-dep_rcpt-like"/>
</dbReference>
<feature type="domain" description="TonB-dependent receptor-like beta-barrel" evidence="10">
    <location>
        <begin position="340"/>
        <end position="782"/>
    </location>
</feature>
<evidence type="ECO:0000256" key="5">
    <source>
        <dbReference type="ARBA" id="ARBA00023077"/>
    </source>
</evidence>
<dbReference type="AlphaFoldDB" id="A0A916DVN8"/>
<reference evidence="12" key="1">
    <citation type="submission" date="2022-09" db="EMBL/GenBank/DDBJ databases">
        <title>Aureispira anguillicida sp. nov., isolated from Leptocephalus of Japanese eel Anguilla japonica.</title>
        <authorList>
            <person name="Yuasa K."/>
            <person name="Mekata T."/>
            <person name="Ikunari K."/>
        </authorList>
    </citation>
    <scope>NUCLEOTIDE SEQUENCE</scope>
    <source>
        <strain evidence="12">EL160426</strain>
    </source>
</reference>
<evidence type="ECO:0000313" key="13">
    <source>
        <dbReference type="Proteomes" id="UP001060919"/>
    </source>
</evidence>
<dbReference type="InterPro" id="IPR037066">
    <property type="entry name" value="Plug_dom_sf"/>
</dbReference>
<comment type="similarity">
    <text evidence="8 9">Belongs to the TonB-dependent receptor family.</text>
</comment>
<evidence type="ECO:0000256" key="8">
    <source>
        <dbReference type="PROSITE-ProRule" id="PRU01360"/>
    </source>
</evidence>
<dbReference type="PANTHER" id="PTHR30442">
    <property type="entry name" value="IRON III DICITRATE TRANSPORT PROTEIN FECA"/>
    <property type="match status" value="1"/>
</dbReference>
<evidence type="ECO:0000256" key="4">
    <source>
        <dbReference type="ARBA" id="ARBA00022692"/>
    </source>
</evidence>
<organism evidence="12 13">
    <name type="scientific">Aureispira anguillae</name>
    <dbReference type="NCBI Taxonomy" id="2864201"/>
    <lineage>
        <taxon>Bacteria</taxon>
        <taxon>Pseudomonadati</taxon>
        <taxon>Bacteroidota</taxon>
        <taxon>Saprospiria</taxon>
        <taxon>Saprospirales</taxon>
        <taxon>Saprospiraceae</taxon>
        <taxon>Aureispira</taxon>
    </lineage>
</organism>
<dbReference type="SUPFAM" id="SSF56935">
    <property type="entry name" value="Porins"/>
    <property type="match status" value="1"/>
</dbReference>
<gene>
    <name evidence="12" type="ORF">AsAng_0061230</name>
</gene>
<dbReference type="InterPro" id="IPR036942">
    <property type="entry name" value="Beta-barrel_TonB_sf"/>
</dbReference>
<proteinExistence type="inferred from homology"/>
<dbReference type="GO" id="GO:0033214">
    <property type="term" value="P:siderophore-iron import into cell"/>
    <property type="evidence" value="ECO:0007669"/>
    <property type="project" value="TreeGrafter"/>
</dbReference>
<keyword evidence="4 8" id="KW-0812">Transmembrane</keyword>
<evidence type="ECO:0000259" key="10">
    <source>
        <dbReference type="Pfam" id="PF00593"/>
    </source>
</evidence>
<dbReference type="Pfam" id="PF07715">
    <property type="entry name" value="Plug"/>
    <property type="match status" value="1"/>
</dbReference>
<dbReference type="SUPFAM" id="SSF49464">
    <property type="entry name" value="Carboxypeptidase regulatory domain-like"/>
    <property type="match status" value="1"/>
</dbReference>
<keyword evidence="2 8" id="KW-0813">Transport</keyword>
<keyword evidence="6 8" id="KW-0472">Membrane</keyword>
<dbReference type="RefSeq" id="WP_264790500.1">
    <property type="nucleotide sequence ID" value="NZ_AP026867.1"/>
</dbReference>
<evidence type="ECO:0000256" key="6">
    <source>
        <dbReference type="ARBA" id="ARBA00023136"/>
    </source>
</evidence>
<comment type="subcellular location">
    <subcellularLocation>
        <location evidence="1 8">Cell outer membrane</location>
        <topology evidence="1 8">Multi-pass membrane protein</topology>
    </subcellularLocation>
</comment>
<dbReference type="Pfam" id="PF13715">
    <property type="entry name" value="CarbopepD_reg_2"/>
    <property type="match status" value="1"/>
</dbReference>
<sequence>MRLLGAYIFLFFCYANIGYSQYTIGGKLTNSEQKPLADVFIILAPTNATTTTNAKGQYIFKDIKKGTYVLTIDAVGFQQKSITVELANEDVVVDVGLDSLSVVFEKNVIVDGGEYHLNPAISGVTLLSAKTINVIDLKKCLANQANNNARELFKTVPGLNVWENDNSGIQLNIGGRGLNPNRTSNFNTRQNGYDISADALGYPETYYTPPAQSLQRIEVLRGAASLQFGTQFGGMLNFVMKQGAEDKKFEFVTENTYGGFNFFNTFNSIGGTVANKKFNYYAFYQYKRGDGWRPNANFEVHNGYAQIEYRPTSKWTIRAEQTVMQYLAHQPGGLTDAEFSQNARQSKRERNWFRVNWNLSALTIDYKFSPLTQLNIRNFALFADRQSLGNLEAINRPDYGEARDLIKGRYMNFGNETRLVHRYKFLKSTSAFVAGVRIYKGYTEQKQGYSNRDTTGSLADFTFVEAAKGILKSNYRFPSFNFAAFAENYFSITDKFSVTPGIRFEYIQTEAEGYYQDLIVVPSSVGWDTIRNEAIDEYRTNSRAIVLAGIGLSYKLQKNLEIYGNFSQNYRGINFNDMRISNPNQEVDPNLKDEYGFNADLGFRGSYKGLFNFNATLFYLNYRRRIGNIQLERPNKDNPLIIEPYTLRTNVGDARVLGAEIFVEADFWKLFSKTKNTPFSLTVFTNFSVLDGRYTQTANSSAAGKQLEFVAPIILRTGLSFAYKTLKLSYQYSFTSQHYSDATNAELVPTAVVGIIPSYGVMDISASYQWKWFTLQTGINNLTDEVYFTRRATSYPGPGILPADGLSFYITLRFNIGVN</sequence>
<dbReference type="Gene3D" id="2.60.40.1120">
    <property type="entry name" value="Carboxypeptidase-like, regulatory domain"/>
    <property type="match status" value="1"/>
</dbReference>
<dbReference type="EMBL" id="AP026867">
    <property type="protein sequence ID" value="BDS15339.1"/>
    <property type="molecule type" value="Genomic_DNA"/>
</dbReference>
<protein>
    <submittedName>
        <fullName evidence="12">TonB-dependent receptor</fullName>
    </submittedName>
</protein>
<dbReference type="Pfam" id="PF00593">
    <property type="entry name" value="TonB_dep_Rec_b-barrel"/>
    <property type="match status" value="1"/>
</dbReference>
<dbReference type="PROSITE" id="PS52016">
    <property type="entry name" value="TONB_DEPENDENT_REC_3"/>
    <property type="match status" value="1"/>
</dbReference>
<evidence type="ECO:0000313" key="12">
    <source>
        <dbReference type="EMBL" id="BDS15339.1"/>
    </source>
</evidence>
<evidence type="ECO:0000256" key="9">
    <source>
        <dbReference type="RuleBase" id="RU003357"/>
    </source>
</evidence>
<evidence type="ECO:0000256" key="7">
    <source>
        <dbReference type="ARBA" id="ARBA00023237"/>
    </source>
</evidence>
<name>A0A916DVN8_9BACT</name>
<dbReference type="InterPro" id="IPR012910">
    <property type="entry name" value="Plug_dom"/>
</dbReference>
<evidence type="ECO:0000256" key="3">
    <source>
        <dbReference type="ARBA" id="ARBA00022452"/>
    </source>
</evidence>
<dbReference type="PANTHER" id="PTHR30442:SF0">
    <property type="entry name" value="FE(3+) DICITRATE TRANSPORT PROTEIN FECA"/>
    <property type="match status" value="1"/>
</dbReference>
<keyword evidence="7 8" id="KW-0998">Cell outer membrane</keyword>
<dbReference type="KEGG" id="aup:AsAng_0061230"/>
<dbReference type="Gene3D" id="2.40.170.20">
    <property type="entry name" value="TonB-dependent receptor, beta-barrel domain"/>
    <property type="match status" value="1"/>
</dbReference>
<dbReference type="Proteomes" id="UP001060919">
    <property type="component" value="Chromosome"/>
</dbReference>
<evidence type="ECO:0000256" key="1">
    <source>
        <dbReference type="ARBA" id="ARBA00004571"/>
    </source>
</evidence>
<feature type="domain" description="TonB-dependent receptor plug" evidence="11">
    <location>
        <begin position="131"/>
        <end position="231"/>
    </location>
</feature>
<keyword evidence="12" id="KW-0675">Receptor</keyword>
<dbReference type="GO" id="GO:0009279">
    <property type="term" value="C:cell outer membrane"/>
    <property type="evidence" value="ECO:0007669"/>
    <property type="project" value="UniProtKB-SubCell"/>
</dbReference>